<dbReference type="RefSeq" id="WP_007415762.1">
    <property type="nucleotide sequence ID" value="NZ_ABOX02000019.1"/>
</dbReference>
<dbReference type="OrthoDB" id="9805628at2"/>
<dbReference type="Gene3D" id="3.20.10.10">
    <property type="entry name" value="D-amino Acid Aminotransferase, subunit A, domain 2"/>
    <property type="match status" value="1"/>
</dbReference>
<dbReference type="Gene3D" id="3.30.470.10">
    <property type="match status" value="1"/>
</dbReference>
<dbReference type="InterPro" id="IPR050571">
    <property type="entry name" value="Class-IV_PLP-Dep_Aminotrnsfr"/>
</dbReference>
<dbReference type="STRING" id="320771.Cflav_PD3255"/>
<dbReference type="Pfam" id="PF01063">
    <property type="entry name" value="Aminotran_4"/>
    <property type="match status" value="1"/>
</dbReference>
<gene>
    <name evidence="12" type="ORF">Cflav_PD3255</name>
</gene>
<dbReference type="Proteomes" id="UP000003688">
    <property type="component" value="Unassembled WGS sequence"/>
</dbReference>
<proteinExistence type="inferred from homology"/>
<name>B9XIW9_PEDPL</name>
<evidence type="ECO:0000256" key="10">
    <source>
        <dbReference type="RuleBase" id="RU004106"/>
    </source>
</evidence>
<keyword evidence="5" id="KW-0289">Folate biosynthesis</keyword>
<dbReference type="PROSITE" id="PS00770">
    <property type="entry name" value="AA_TRANSFER_CLASS_4"/>
    <property type="match status" value="1"/>
</dbReference>
<comment type="subunit">
    <text evidence="3">Homodimer.</text>
</comment>
<comment type="caution">
    <text evidence="12">The sequence shown here is derived from an EMBL/GenBank/DDBJ whole genome shotgun (WGS) entry which is preliminary data.</text>
</comment>
<keyword evidence="13" id="KW-1185">Reference proteome</keyword>
<dbReference type="InterPro" id="IPR001544">
    <property type="entry name" value="Aminotrans_IV"/>
</dbReference>
<reference evidence="12 13" key="1">
    <citation type="journal article" date="2011" name="J. Bacteriol.">
        <title>Genome sequence of 'Pedosphaera parvula' Ellin514, an aerobic Verrucomicrobial isolate from pasture soil.</title>
        <authorList>
            <person name="Kant R."/>
            <person name="van Passel M.W."/>
            <person name="Sangwan P."/>
            <person name="Palva A."/>
            <person name="Lucas S."/>
            <person name="Copeland A."/>
            <person name="Lapidus A."/>
            <person name="Glavina Del Rio T."/>
            <person name="Dalin E."/>
            <person name="Tice H."/>
            <person name="Bruce D."/>
            <person name="Goodwin L."/>
            <person name="Pitluck S."/>
            <person name="Chertkov O."/>
            <person name="Larimer F.W."/>
            <person name="Land M.L."/>
            <person name="Hauser L."/>
            <person name="Brettin T.S."/>
            <person name="Detter J.C."/>
            <person name="Han S."/>
            <person name="de Vos W.M."/>
            <person name="Janssen P.H."/>
            <person name="Smidt H."/>
        </authorList>
    </citation>
    <scope>NUCLEOTIDE SEQUENCE [LARGE SCALE GENOMIC DNA]</scope>
    <source>
        <strain evidence="12 13">Ellin514</strain>
    </source>
</reference>
<dbReference type="PANTHER" id="PTHR42743">
    <property type="entry name" value="AMINO-ACID AMINOTRANSFERASE"/>
    <property type="match status" value="1"/>
</dbReference>
<dbReference type="GO" id="GO:0005829">
    <property type="term" value="C:cytosol"/>
    <property type="evidence" value="ECO:0007669"/>
    <property type="project" value="TreeGrafter"/>
</dbReference>
<evidence type="ECO:0000256" key="6">
    <source>
        <dbReference type="ARBA" id="ARBA00023239"/>
    </source>
</evidence>
<dbReference type="InterPro" id="IPR036038">
    <property type="entry name" value="Aminotransferase-like"/>
</dbReference>
<protein>
    <recommendedName>
        <fullName evidence="8">aminodeoxychorismate lyase</fullName>
        <ecNumber evidence="8">4.1.3.38</ecNumber>
    </recommendedName>
</protein>
<evidence type="ECO:0000256" key="3">
    <source>
        <dbReference type="ARBA" id="ARBA00011738"/>
    </source>
</evidence>
<dbReference type="GO" id="GO:0008153">
    <property type="term" value="P:4-aminobenzoate biosynthetic process"/>
    <property type="evidence" value="ECO:0007669"/>
    <property type="project" value="TreeGrafter"/>
</dbReference>
<dbReference type="CDD" id="cd01559">
    <property type="entry name" value="ADCL_like"/>
    <property type="match status" value="1"/>
</dbReference>
<evidence type="ECO:0000256" key="8">
    <source>
        <dbReference type="ARBA" id="ARBA00035676"/>
    </source>
</evidence>
<sequence length="284" mass="31047">MIVFLNGQFVPEEKAVISVFDRGFLYGDGLFEAFRICRGKPFLWEQHMRRLQQGIDLLKLPMPYTSGQLREHAAELIRQNEMPDSILRLIISRGIGARGYSPKGADHPSVVMSLHPAPVIDPGHPPQWTLITSSVRLPANDPLTQSKTCNKLSQVLARSEADAHGANEALLLATSGEVAEASSSNLFWIEHGTVCTPPLAGTILPGVTRAMVLELCERLNIPAMQTTTTPGKLLQSQGVFLSLSSWGIVEAVTLDGNNLQRSPLLKPIRDAYNKALEEHSGLQA</sequence>
<dbReference type="FunFam" id="3.20.10.10:FF:000002">
    <property type="entry name" value="D-alanine aminotransferase"/>
    <property type="match status" value="1"/>
</dbReference>
<evidence type="ECO:0000256" key="11">
    <source>
        <dbReference type="RuleBase" id="RU004516"/>
    </source>
</evidence>
<evidence type="ECO:0000256" key="9">
    <source>
        <dbReference type="ARBA" id="ARBA00049529"/>
    </source>
</evidence>
<dbReference type="AlphaFoldDB" id="B9XIW9"/>
<comment type="similarity">
    <text evidence="2 10">Belongs to the class-IV pyridoxal-phosphate-dependent aminotransferase family.</text>
</comment>
<dbReference type="InterPro" id="IPR043131">
    <property type="entry name" value="BCAT-like_N"/>
</dbReference>
<dbReference type="InterPro" id="IPR018300">
    <property type="entry name" value="Aminotrans_IV_CS"/>
</dbReference>
<organism evidence="12 13">
    <name type="scientific">Pedosphaera parvula (strain Ellin514)</name>
    <dbReference type="NCBI Taxonomy" id="320771"/>
    <lineage>
        <taxon>Bacteria</taxon>
        <taxon>Pseudomonadati</taxon>
        <taxon>Verrucomicrobiota</taxon>
        <taxon>Pedosphaerae</taxon>
        <taxon>Pedosphaerales</taxon>
        <taxon>Pedosphaeraceae</taxon>
        <taxon>Pedosphaera</taxon>
    </lineage>
</organism>
<evidence type="ECO:0000256" key="4">
    <source>
        <dbReference type="ARBA" id="ARBA00022898"/>
    </source>
</evidence>
<evidence type="ECO:0000256" key="2">
    <source>
        <dbReference type="ARBA" id="ARBA00009320"/>
    </source>
</evidence>
<evidence type="ECO:0000256" key="1">
    <source>
        <dbReference type="ARBA" id="ARBA00001933"/>
    </source>
</evidence>
<comment type="cofactor">
    <cofactor evidence="1 11">
        <name>pyridoxal 5'-phosphate</name>
        <dbReference type="ChEBI" id="CHEBI:597326"/>
    </cofactor>
</comment>
<accession>B9XIW9</accession>
<dbReference type="GO" id="GO:0046656">
    <property type="term" value="P:folic acid biosynthetic process"/>
    <property type="evidence" value="ECO:0007669"/>
    <property type="project" value="UniProtKB-KW"/>
</dbReference>
<evidence type="ECO:0000313" key="13">
    <source>
        <dbReference type="Proteomes" id="UP000003688"/>
    </source>
</evidence>
<keyword evidence="6 12" id="KW-0456">Lyase</keyword>
<dbReference type="InterPro" id="IPR043132">
    <property type="entry name" value="BCAT-like_C"/>
</dbReference>
<dbReference type="EMBL" id="ABOX02000019">
    <property type="protein sequence ID" value="EEF60196.1"/>
    <property type="molecule type" value="Genomic_DNA"/>
</dbReference>
<dbReference type="GO" id="GO:0008696">
    <property type="term" value="F:4-amino-4-deoxychorismate lyase activity"/>
    <property type="evidence" value="ECO:0007669"/>
    <property type="project" value="UniProtKB-EC"/>
</dbReference>
<comment type="pathway">
    <text evidence="7">Cofactor biosynthesis; tetrahydrofolate biosynthesis; 4-aminobenzoate from chorismate: step 2/2.</text>
</comment>
<dbReference type="EC" id="4.1.3.38" evidence="8"/>
<evidence type="ECO:0000256" key="7">
    <source>
        <dbReference type="ARBA" id="ARBA00035633"/>
    </source>
</evidence>
<evidence type="ECO:0000313" key="12">
    <source>
        <dbReference type="EMBL" id="EEF60196.1"/>
    </source>
</evidence>
<keyword evidence="4 11" id="KW-0663">Pyridoxal phosphate</keyword>
<evidence type="ECO:0000256" key="5">
    <source>
        <dbReference type="ARBA" id="ARBA00022909"/>
    </source>
</evidence>
<dbReference type="SUPFAM" id="SSF56752">
    <property type="entry name" value="D-aminoacid aminotransferase-like PLP-dependent enzymes"/>
    <property type="match status" value="1"/>
</dbReference>
<dbReference type="InterPro" id="IPR017824">
    <property type="entry name" value="Aminodeoxychorismate_lyase_IV"/>
</dbReference>
<comment type="catalytic activity">
    <reaction evidence="9">
        <text>4-amino-4-deoxychorismate = 4-aminobenzoate + pyruvate + H(+)</text>
        <dbReference type="Rhea" id="RHEA:16201"/>
        <dbReference type="ChEBI" id="CHEBI:15361"/>
        <dbReference type="ChEBI" id="CHEBI:15378"/>
        <dbReference type="ChEBI" id="CHEBI:17836"/>
        <dbReference type="ChEBI" id="CHEBI:58406"/>
        <dbReference type="EC" id="4.1.3.38"/>
    </reaction>
</comment>
<dbReference type="PANTHER" id="PTHR42743:SF2">
    <property type="entry name" value="AMINODEOXYCHORISMATE LYASE"/>
    <property type="match status" value="1"/>
</dbReference>
<dbReference type="GO" id="GO:0030170">
    <property type="term" value="F:pyridoxal phosphate binding"/>
    <property type="evidence" value="ECO:0007669"/>
    <property type="project" value="InterPro"/>
</dbReference>